<dbReference type="PANTHER" id="PTHR15046">
    <property type="entry name" value="GLYCO_TRANS_2-LIKE DOMAIN-CONTAINING PROTEIN"/>
    <property type="match status" value="1"/>
</dbReference>
<sequence>MNLQRDFYYELNKPPPTTCKPKIPVEYVSSGYQVEPNESAKLEIKIISQNDPEIRISGKFEAKFGEVKLSKLPRNLDVRNLTVEEMNAGLAGAWYHPTKYDARKLVDIVKFTVEGDLNFTIEFPITIHWSKLPVLNHRTSDAVEDRVTVLTKTYLRYPCLRRFLKSVELFYPNITVIIADDNNDEDFRKMESEIIKIKQYRMPEKEGWFAGRALALSQDSILPLTDLRYMVNVAETTGYDLIGGSLNKHERSPWAKSDFMNIRPSPTGFCFHRGIYQHLELPGFEDECRIVDIMDNFFLGRTVTAGKIRFDPEFDNKGHKEYFFDARGQLRIAWCKKPMITHVNNCTPKEEWNEYRFGRTGGKYGSPKEYTNWLAELWYFRSHVKCMPEKP</sequence>
<dbReference type="InterPro" id="IPR001173">
    <property type="entry name" value="Glyco_trans_2-like"/>
</dbReference>
<protein>
    <submittedName>
        <fullName evidence="2">Oidioi.mRNA.OKI2018_I69.PAR.g8618.t1.cds</fullName>
    </submittedName>
</protein>
<accession>A0ABN7RGT0</accession>
<name>A0ABN7RGT0_OIKDI</name>
<evidence type="ECO:0000259" key="1">
    <source>
        <dbReference type="Pfam" id="PF00535"/>
    </source>
</evidence>
<dbReference type="EMBL" id="OU015568">
    <property type="protein sequence ID" value="CAG5077043.1"/>
    <property type="molecule type" value="Genomic_DNA"/>
</dbReference>
<dbReference type="CDD" id="cd00761">
    <property type="entry name" value="Glyco_tranf_GTA_type"/>
    <property type="match status" value="1"/>
</dbReference>
<feature type="domain" description="Glycosyltransferase 2-like" evidence="1">
    <location>
        <begin position="148"/>
        <end position="217"/>
    </location>
</feature>
<dbReference type="SUPFAM" id="SSF53448">
    <property type="entry name" value="Nucleotide-diphospho-sugar transferases"/>
    <property type="match status" value="1"/>
</dbReference>
<dbReference type="PANTHER" id="PTHR15046:SF3">
    <property type="entry name" value="BETA-1,4 N-ACETYLGALACTOSAMINYLTRANSFERASE 2-LIKE"/>
    <property type="match status" value="1"/>
</dbReference>
<dbReference type="Proteomes" id="UP001158576">
    <property type="component" value="Chromosome PAR"/>
</dbReference>
<proteinExistence type="predicted"/>
<keyword evidence="3" id="KW-1185">Reference proteome</keyword>
<organism evidence="2 3">
    <name type="scientific">Oikopleura dioica</name>
    <name type="common">Tunicate</name>
    <dbReference type="NCBI Taxonomy" id="34765"/>
    <lineage>
        <taxon>Eukaryota</taxon>
        <taxon>Metazoa</taxon>
        <taxon>Chordata</taxon>
        <taxon>Tunicata</taxon>
        <taxon>Appendicularia</taxon>
        <taxon>Copelata</taxon>
        <taxon>Oikopleuridae</taxon>
        <taxon>Oikopleura</taxon>
    </lineage>
</organism>
<evidence type="ECO:0000313" key="3">
    <source>
        <dbReference type="Proteomes" id="UP001158576"/>
    </source>
</evidence>
<gene>
    <name evidence="2" type="ORF">OKIOD_LOCUS176</name>
</gene>
<evidence type="ECO:0000313" key="2">
    <source>
        <dbReference type="EMBL" id="CAG5077043.1"/>
    </source>
</evidence>
<reference evidence="2 3" key="1">
    <citation type="submission" date="2021-04" db="EMBL/GenBank/DDBJ databases">
        <authorList>
            <person name="Bliznina A."/>
        </authorList>
    </citation>
    <scope>NUCLEOTIDE SEQUENCE [LARGE SCALE GENOMIC DNA]</scope>
</reference>
<dbReference type="InterPro" id="IPR029044">
    <property type="entry name" value="Nucleotide-diphossugar_trans"/>
</dbReference>
<dbReference type="Pfam" id="PF00535">
    <property type="entry name" value="Glycos_transf_2"/>
    <property type="match status" value="1"/>
</dbReference>